<feature type="binding site" evidence="8">
    <location>
        <position position="223"/>
    </location>
    <ligand>
        <name>GTP</name>
        <dbReference type="ChEBI" id="CHEBI:37565"/>
    </ligand>
</feature>
<dbReference type="PANTHER" id="PTHR30314">
    <property type="entry name" value="CELL DIVISION PROTEIN FTSZ-RELATED"/>
    <property type="match status" value="1"/>
</dbReference>
<dbReference type="InterPro" id="IPR036525">
    <property type="entry name" value="Tubulin/FtsZ_GTPase_sf"/>
</dbReference>
<feature type="region of interest" description="Disordered" evidence="11">
    <location>
        <begin position="1"/>
        <end position="36"/>
    </location>
</feature>
<dbReference type="EMBL" id="BMOC01000003">
    <property type="protein sequence ID" value="GGI99701.1"/>
    <property type="molecule type" value="Genomic_DNA"/>
</dbReference>
<dbReference type="Proteomes" id="UP000653099">
    <property type="component" value="Unassembled WGS sequence"/>
</dbReference>
<feature type="compositionally biased region" description="Acidic residues" evidence="11">
    <location>
        <begin position="363"/>
        <end position="373"/>
    </location>
</feature>
<dbReference type="GO" id="GO:0043093">
    <property type="term" value="P:FtsZ-dependent cytokinesis"/>
    <property type="evidence" value="ECO:0007669"/>
    <property type="project" value="UniProtKB-UniRule"/>
</dbReference>
<dbReference type="PRINTS" id="PR00423">
    <property type="entry name" value="CELLDVISFTSZ"/>
</dbReference>
<comment type="caution">
    <text evidence="14">The sequence shown here is derived from an EMBL/GenBank/DDBJ whole genome shotgun (WGS) entry which is preliminary data.</text>
</comment>
<dbReference type="GO" id="GO:0032153">
    <property type="term" value="C:cell division site"/>
    <property type="evidence" value="ECO:0007669"/>
    <property type="project" value="UniProtKB-UniRule"/>
</dbReference>
<feature type="binding site" evidence="8">
    <location>
        <begin position="145"/>
        <end position="147"/>
    </location>
    <ligand>
        <name>GTP</name>
        <dbReference type="ChEBI" id="CHEBI:37565"/>
    </ligand>
</feature>
<dbReference type="Pfam" id="PF00091">
    <property type="entry name" value="Tubulin"/>
    <property type="match status" value="1"/>
</dbReference>
<dbReference type="InterPro" id="IPR020805">
    <property type="entry name" value="Cell_div_FtsZ_CS"/>
</dbReference>
<feature type="binding site" evidence="8">
    <location>
        <begin position="58"/>
        <end position="62"/>
    </location>
    <ligand>
        <name>GTP</name>
        <dbReference type="ChEBI" id="CHEBI:37565"/>
    </ligand>
</feature>
<name>A0A830EMX7_9EURY</name>
<dbReference type="InterPro" id="IPR000158">
    <property type="entry name" value="Cell_div_FtsZ"/>
</dbReference>
<dbReference type="PROSITE" id="PS01135">
    <property type="entry name" value="FTSZ_2"/>
    <property type="match status" value="1"/>
</dbReference>
<dbReference type="SUPFAM" id="SSF55307">
    <property type="entry name" value="Tubulin C-terminal domain-like"/>
    <property type="match status" value="1"/>
</dbReference>
<keyword evidence="5 8" id="KW-0342">GTP-binding</keyword>
<dbReference type="Gene3D" id="3.40.50.1440">
    <property type="entry name" value="Tubulin/FtsZ, GTPase domain"/>
    <property type="match status" value="1"/>
</dbReference>
<dbReference type="OrthoDB" id="371908at2157"/>
<evidence type="ECO:0000259" key="12">
    <source>
        <dbReference type="SMART" id="SM00864"/>
    </source>
</evidence>
<keyword evidence="3 8" id="KW-0132">Cell division</keyword>
<dbReference type="GO" id="GO:0005525">
    <property type="term" value="F:GTP binding"/>
    <property type="evidence" value="ECO:0007669"/>
    <property type="project" value="UniProtKB-UniRule"/>
</dbReference>
<dbReference type="Pfam" id="PF12327">
    <property type="entry name" value="FtsZ_C"/>
    <property type="match status" value="1"/>
</dbReference>
<protein>
    <recommendedName>
        <fullName evidence="8 9">Cell division protein FtsZ</fullName>
    </recommendedName>
</protein>
<sequence>MDSIVDDAIDEAEETGAGEAVDAPTGGGSGGTEPTTDEELQDMLVDLQTDITVVGCGGAGGNTVDRMYEEGIEGATLVAANTDAQHLYEIDYDRMILLGKEKTRGRGAGSLPQVGEEAAVESQDQIYDAVEGSDMVFVTAGLGGGTGTGSAPIVAKAAKESGALTIAIATTPFTAEGEVRRTNAEAGLERLRDVADTVIVVPNDRLLDAVGKLPIRQAFKISDEVLMRSVKGITELITKPGLVNLDFADVKTVMERGGVAMIGLGDSDSEHKAEDSVKDALRSPLLDVDISGANSALVNVTGGEDMSIEEAEGVVEEIYDRIDPDARIIWGTSVDEDLEGEMRTMVVVTGVESPQIYGRNEDDSAQPEPEPEPEPATREQGGTEIDYVD</sequence>
<evidence type="ECO:0000313" key="15">
    <source>
        <dbReference type="Proteomes" id="UP000653099"/>
    </source>
</evidence>
<keyword evidence="2 8" id="KW-0963">Cytoplasm</keyword>
<feature type="domain" description="Tubulin/FtsZ 2-layer sandwich" evidence="13">
    <location>
        <begin position="243"/>
        <end position="360"/>
    </location>
</feature>
<reference evidence="14" key="1">
    <citation type="journal article" date="2014" name="Int. J. Syst. Evol. Microbiol.">
        <title>Complete genome sequence of Corynebacterium casei LMG S-19264T (=DSM 44701T), isolated from a smear-ripened cheese.</title>
        <authorList>
            <consortium name="US DOE Joint Genome Institute (JGI-PGF)"/>
            <person name="Walter F."/>
            <person name="Albersmeier A."/>
            <person name="Kalinowski J."/>
            <person name="Ruckert C."/>
        </authorList>
    </citation>
    <scope>NUCLEOTIDE SEQUENCE</scope>
    <source>
        <strain evidence="14">JCM 14359</strain>
    </source>
</reference>
<dbReference type="GO" id="GO:0005737">
    <property type="term" value="C:cytoplasm"/>
    <property type="evidence" value="ECO:0007669"/>
    <property type="project" value="UniProtKB-SubCell"/>
</dbReference>
<reference evidence="14" key="2">
    <citation type="submission" date="2020-09" db="EMBL/GenBank/DDBJ databases">
        <authorList>
            <person name="Sun Q."/>
            <person name="Ohkuma M."/>
        </authorList>
    </citation>
    <scope>NUCLEOTIDE SEQUENCE</scope>
    <source>
        <strain evidence="14">JCM 14359</strain>
    </source>
</reference>
<keyword evidence="4 8" id="KW-0547">Nucleotide-binding</keyword>
<dbReference type="InterPro" id="IPR008280">
    <property type="entry name" value="Tub_FtsZ_C"/>
</dbReference>
<feature type="binding site" evidence="8">
    <location>
        <position position="180"/>
    </location>
    <ligand>
        <name>GTP</name>
        <dbReference type="ChEBI" id="CHEBI:37565"/>
    </ligand>
</feature>
<comment type="function">
    <text evidence="8">Essential cell division protein that forms a contractile ring structure (Z ring) at the future cell division site. The regulation of the ring assembly controls the timing and the location of cell division. One of the functions of the FtsZ ring is to recruit other cell division proteins to the septum to produce a new cell wall between the dividing cells. Binds GTP and shows GTPase activity.</text>
</comment>
<comment type="similarity">
    <text evidence="1 8 10">Belongs to the FtsZ family.</text>
</comment>
<dbReference type="PROSITE" id="PS01134">
    <property type="entry name" value="FTSZ_1"/>
    <property type="match status" value="1"/>
</dbReference>
<dbReference type="AlphaFoldDB" id="A0A830EMX7"/>
<dbReference type="InterPro" id="IPR045061">
    <property type="entry name" value="FtsZ/CetZ"/>
</dbReference>
<feature type="region of interest" description="Disordered" evidence="11">
    <location>
        <begin position="352"/>
        <end position="389"/>
    </location>
</feature>
<feature type="binding site" evidence="8">
    <location>
        <position position="176"/>
    </location>
    <ligand>
        <name>GTP</name>
        <dbReference type="ChEBI" id="CHEBI:37565"/>
    </ligand>
</feature>
<keyword evidence="7 8" id="KW-0131">Cell cycle</keyword>
<dbReference type="GO" id="GO:0003924">
    <property type="term" value="F:GTPase activity"/>
    <property type="evidence" value="ECO:0007669"/>
    <property type="project" value="UniProtKB-UniRule"/>
</dbReference>
<proteinExistence type="inferred from homology"/>
<dbReference type="RefSeq" id="WP_188786005.1">
    <property type="nucleotide sequence ID" value="NZ_BMOC01000003.1"/>
</dbReference>
<comment type="subcellular location">
    <subcellularLocation>
        <location evidence="8">Cytoplasm</location>
    </subcellularLocation>
    <text evidence="8">Assembles at midcell at the inner surface of the cytoplasmic membrane.</text>
</comment>
<evidence type="ECO:0000256" key="4">
    <source>
        <dbReference type="ARBA" id="ARBA00022741"/>
    </source>
</evidence>
<dbReference type="NCBIfam" id="TIGR00065">
    <property type="entry name" value="ftsZ"/>
    <property type="match status" value="1"/>
</dbReference>
<dbReference type="HAMAP" id="MF_00909">
    <property type="entry name" value="FtsZ"/>
    <property type="match status" value="1"/>
</dbReference>
<dbReference type="GO" id="GO:0051258">
    <property type="term" value="P:protein polymerization"/>
    <property type="evidence" value="ECO:0007669"/>
    <property type="project" value="UniProtKB-UniRule"/>
</dbReference>
<dbReference type="InterPro" id="IPR003008">
    <property type="entry name" value="Tubulin_FtsZ_GTPase"/>
</dbReference>
<evidence type="ECO:0000259" key="13">
    <source>
        <dbReference type="SMART" id="SM00865"/>
    </source>
</evidence>
<dbReference type="InterPro" id="IPR018316">
    <property type="entry name" value="Tubulin/FtsZ_2-layer-sand-dom"/>
</dbReference>
<evidence type="ECO:0000256" key="8">
    <source>
        <dbReference type="HAMAP-Rule" id="MF_00909"/>
    </source>
</evidence>
<evidence type="ECO:0000256" key="2">
    <source>
        <dbReference type="ARBA" id="ARBA00022490"/>
    </source>
</evidence>
<dbReference type="FunFam" id="3.40.50.1440:FF:000023">
    <property type="entry name" value="Cell division protein FtsZ"/>
    <property type="match status" value="1"/>
</dbReference>
<evidence type="ECO:0000313" key="14">
    <source>
        <dbReference type="EMBL" id="GGI99701.1"/>
    </source>
</evidence>
<accession>A0A830EMX7</accession>
<dbReference type="InterPro" id="IPR024757">
    <property type="entry name" value="FtsZ_C"/>
</dbReference>
<dbReference type="SMART" id="SM00864">
    <property type="entry name" value="Tubulin"/>
    <property type="match status" value="1"/>
</dbReference>
<feature type="compositionally biased region" description="Acidic residues" evidence="11">
    <location>
        <begin position="1"/>
        <end position="16"/>
    </location>
</feature>
<dbReference type="SUPFAM" id="SSF52490">
    <property type="entry name" value="Tubulin nucleotide-binding domain-like"/>
    <property type="match status" value="1"/>
</dbReference>
<evidence type="ECO:0000256" key="7">
    <source>
        <dbReference type="ARBA" id="ARBA00023306"/>
    </source>
</evidence>
<dbReference type="PANTHER" id="PTHR30314:SF3">
    <property type="entry name" value="MITOCHONDRIAL DIVISION PROTEIN FSZA"/>
    <property type="match status" value="1"/>
</dbReference>
<evidence type="ECO:0000256" key="6">
    <source>
        <dbReference type="ARBA" id="ARBA00023210"/>
    </source>
</evidence>
<gene>
    <name evidence="8" type="primary">ftsZ</name>
    <name evidence="14" type="ORF">GCM10008995_06930</name>
</gene>
<dbReference type="SMART" id="SM00865">
    <property type="entry name" value="Tubulin_C"/>
    <property type="match status" value="1"/>
</dbReference>
<comment type="subunit">
    <text evidence="8">Homodimer. Polymerizes to form a dynamic ring structure in a strictly GTP-dependent manner. Interacts directly with several other division proteins.</text>
</comment>
<evidence type="ECO:0000256" key="11">
    <source>
        <dbReference type="SAM" id="MobiDB-lite"/>
    </source>
</evidence>
<keyword evidence="6 8" id="KW-0717">Septation</keyword>
<dbReference type="CDD" id="cd02201">
    <property type="entry name" value="FtsZ_type1"/>
    <property type="match status" value="1"/>
</dbReference>
<evidence type="ECO:0000256" key="10">
    <source>
        <dbReference type="RuleBase" id="RU003360"/>
    </source>
</evidence>
<feature type="domain" description="Tubulin/FtsZ GTPase" evidence="12">
    <location>
        <begin position="50"/>
        <end position="241"/>
    </location>
</feature>
<evidence type="ECO:0000256" key="3">
    <source>
        <dbReference type="ARBA" id="ARBA00022618"/>
    </source>
</evidence>
<evidence type="ECO:0000256" key="5">
    <source>
        <dbReference type="ARBA" id="ARBA00023134"/>
    </source>
</evidence>
<evidence type="ECO:0000256" key="9">
    <source>
        <dbReference type="NCBIfam" id="TIGR00065"/>
    </source>
</evidence>
<keyword evidence="15" id="KW-1185">Reference proteome</keyword>
<organism evidence="14 15">
    <name type="scientific">Halobellus salinus</name>
    <dbReference type="NCBI Taxonomy" id="931585"/>
    <lineage>
        <taxon>Archaea</taxon>
        <taxon>Methanobacteriati</taxon>
        <taxon>Methanobacteriota</taxon>
        <taxon>Stenosarchaea group</taxon>
        <taxon>Halobacteria</taxon>
        <taxon>Halobacteriales</taxon>
        <taxon>Haloferacaceae</taxon>
        <taxon>Halobellus</taxon>
    </lineage>
</organism>
<evidence type="ECO:0000256" key="1">
    <source>
        <dbReference type="ARBA" id="ARBA00009690"/>
    </source>
</evidence>